<feature type="region of interest" description="Disordered" evidence="1">
    <location>
        <begin position="1"/>
        <end position="30"/>
    </location>
</feature>
<dbReference type="Pfam" id="PF00788">
    <property type="entry name" value="RA"/>
    <property type="match status" value="1"/>
</dbReference>
<dbReference type="GO" id="GO:0045743">
    <property type="term" value="P:positive regulation of fibroblast growth factor receptor signaling pathway"/>
    <property type="evidence" value="ECO:0007669"/>
    <property type="project" value="TreeGrafter"/>
</dbReference>
<evidence type="ECO:0000313" key="3">
    <source>
        <dbReference type="EMBL" id="KAF7639792.1"/>
    </source>
</evidence>
<feature type="non-terminal residue" evidence="3">
    <location>
        <position position="1"/>
    </location>
</feature>
<feature type="domain" description="Ras-associating" evidence="2">
    <location>
        <begin position="110"/>
        <end position="213"/>
    </location>
</feature>
<dbReference type="OrthoDB" id="3908708at2759"/>
<accession>A0A8T0A2K3</accession>
<organism evidence="3 4">
    <name type="scientific">Meloidogyne graminicola</name>
    <dbReference type="NCBI Taxonomy" id="189291"/>
    <lineage>
        <taxon>Eukaryota</taxon>
        <taxon>Metazoa</taxon>
        <taxon>Ecdysozoa</taxon>
        <taxon>Nematoda</taxon>
        <taxon>Chromadorea</taxon>
        <taxon>Rhabditida</taxon>
        <taxon>Tylenchina</taxon>
        <taxon>Tylenchomorpha</taxon>
        <taxon>Tylenchoidea</taxon>
        <taxon>Meloidogynidae</taxon>
        <taxon>Meloidogyninae</taxon>
        <taxon>Meloidogyne</taxon>
    </lineage>
</organism>
<dbReference type="SUPFAM" id="SSF54236">
    <property type="entry name" value="Ubiquitin-like"/>
    <property type="match status" value="1"/>
</dbReference>
<dbReference type="Gene3D" id="3.10.20.90">
    <property type="entry name" value="Phosphatidylinositol 3-kinase Catalytic Subunit, Chain A, domain 1"/>
    <property type="match status" value="1"/>
</dbReference>
<sequence>KFQVNSSSLTLSNNNNNNSKQTTLISSNSPSLSSIPSACSSSSNFSNSSNFKRNSRHFSSFSFEEEENKQQLLLPCKKLLCSCCNNSLLAKHSTLEFSKNSSTSSINNEGKHHLRIYTNQVRPDTDYKTLYITQNTNTNEIIRLLVWDKLRLQLRDLNLFHLLMEINTSTRNSVGLIKICRNIIKLDNDSNPLELQKCHPEGMSRFILGMDNDAVLVRIYDGELCPQSNYKSIFISKQTTCSETLILLNQICFRRNNIKEENLLLFIKNLKNLNNLKLIPNNSFLADIYLNLLPEEILQVKRADSLENEENEANNDEKIKITIF</sequence>
<dbReference type="PANTHER" id="PTHR21298:SF2">
    <property type="entry name" value="GH01721P"/>
    <property type="match status" value="1"/>
</dbReference>
<proteinExistence type="predicted"/>
<protein>
    <submittedName>
        <fullName evidence="3">Ras-associating domain-containing protein</fullName>
    </submittedName>
</protein>
<dbReference type="PANTHER" id="PTHR21298">
    <property type="entry name" value="GH01721P"/>
    <property type="match status" value="1"/>
</dbReference>
<dbReference type="PROSITE" id="PS50200">
    <property type="entry name" value="RA"/>
    <property type="match status" value="1"/>
</dbReference>
<dbReference type="InterPro" id="IPR000159">
    <property type="entry name" value="RA_dom"/>
</dbReference>
<dbReference type="Proteomes" id="UP000605970">
    <property type="component" value="Unassembled WGS sequence"/>
</dbReference>
<dbReference type="GO" id="GO:0045742">
    <property type="term" value="P:positive regulation of epidermal growth factor receptor signaling pathway"/>
    <property type="evidence" value="ECO:0007669"/>
    <property type="project" value="TreeGrafter"/>
</dbReference>
<comment type="caution">
    <text evidence="3">The sequence shown here is derived from an EMBL/GenBank/DDBJ whole genome shotgun (WGS) entry which is preliminary data.</text>
</comment>
<dbReference type="GO" id="GO:0007165">
    <property type="term" value="P:signal transduction"/>
    <property type="evidence" value="ECO:0007669"/>
    <property type="project" value="InterPro"/>
</dbReference>
<evidence type="ECO:0000259" key="2">
    <source>
        <dbReference type="PROSITE" id="PS50200"/>
    </source>
</evidence>
<name>A0A8T0A2K3_9BILA</name>
<dbReference type="EMBL" id="JABEBT010000003">
    <property type="protein sequence ID" value="KAF7639792.1"/>
    <property type="molecule type" value="Genomic_DNA"/>
</dbReference>
<evidence type="ECO:0000256" key="1">
    <source>
        <dbReference type="SAM" id="MobiDB-lite"/>
    </source>
</evidence>
<keyword evidence="4" id="KW-1185">Reference proteome</keyword>
<gene>
    <name evidence="3" type="ORF">Mgra_00000712</name>
</gene>
<reference evidence="3" key="1">
    <citation type="journal article" date="2020" name="Ecol. Evol.">
        <title>Genome structure and content of the rice root-knot nematode (Meloidogyne graminicola).</title>
        <authorList>
            <person name="Phan N.T."/>
            <person name="Danchin E.G.J."/>
            <person name="Klopp C."/>
            <person name="Perfus-Barbeoch L."/>
            <person name="Kozlowski D.K."/>
            <person name="Koutsovoulos G.D."/>
            <person name="Lopez-Roques C."/>
            <person name="Bouchez O."/>
            <person name="Zahm M."/>
            <person name="Besnard G."/>
            <person name="Bellafiore S."/>
        </authorList>
    </citation>
    <scope>NUCLEOTIDE SEQUENCE</scope>
    <source>
        <strain evidence="3">VN-18</strain>
    </source>
</reference>
<dbReference type="InterPro" id="IPR029071">
    <property type="entry name" value="Ubiquitin-like_domsf"/>
</dbReference>
<feature type="compositionally biased region" description="Low complexity" evidence="1">
    <location>
        <begin position="1"/>
        <end position="19"/>
    </location>
</feature>
<dbReference type="AlphaFoldDB" id="A0A8T0A2K3"/>
<evidence type="ECO:0000313" key="4">
    <source>
        <dbReference type="Proteomes" id="UP000605970"/>
    </source>
</evidence>